<feature type="domain" description="FAD-binding FR-type" evidence="9">
    <location>
        <begin position="1"/>
        <end position="102"/>
    </location>
</feature>
<evidence type="ECO:0000256" key="3">
    <source>
        <dbReference type="ARBA" id="ARBA00022714"/>
    </source>
</evidence>
<keyword evidence="8" id="KW-0411">Iron-sulfur</keyword>
<evidence type="ECO:0000259" key="9">
    <source>
        <dbReference type="PROSITE" id="PS51384"/>
    </source>
</evidence>
<gene>
    <name evidence="10" type="ORF">ISP14_10335</name>
</gene>
<dbReference type="PANTHER" id="PTHR47354:SF6">
    <property type="entry name" value="NADH OXIDOREDUCTASE HCR"/>
    <property type="match status" value="1"/>
</dbReference>
<dbReference type="SUPFAM" id="SSF63380">
    <property type="entry name" value="Riboflavin synthase domain-like"/>
    <property type="match status" value="1"/>
</dbReference>
<evidence type="ECO:0000256" key="6">
    <source>
        <dbReference type="ARBA" id="ARBA00023002"/>
    </source>
</evidence>
<keyword evidence="4" id="KW-0479">Metal-binding</keyword>
<dbReference type="CDD" id="cd00322">
    <property type="entry name" value="FNR_like"/>
    <property type="match status" value="1"/>
</dbReference>
<protein>
    <submittedName>
        <fullName evidence="10">FAD-dependent oxidoreductase</fullName>
    </submittedName>
</protein>
<organism evidence="10 11">
    <name type="scientific">Dyella agri</name>
    <dbReference type="NCBI Taxonomy" id="1926869"/>
    <lineage>
        <taxon>Bacteria</taxon>
        <taxon>Pseudomonadati</taxon>
        <taxon>Pseudomonadota</taxon>
        <taxon>Gammaproteobacteria</taxon>
        <taxon>Lysobacterales</taxon>
        <taxon>Rhodanobacteraceae</taxon>
        <taxon>Dyella</taxon>
    </lineage>
</organism>
<dbReference type="Gene3D" id="2.40.30.10">
    <property type="entry name" value="Translation factors"/>
    <property type="match status" value="1"/>
</dbReference>
<accession>A0ABW8KGE1</accession>
<dbReference type="RefSeq" id="WP_404539096.1">
    <property type="nucleotide sequence ID" value="NZ_JADIKL010000004.1"/>
</dbReference>
<dbReference type="Proteomes" id="UP001620397">
    <property type="component" value="Unassembled WGS sequence"/>
</dbReference>
<evidence type="ECO:0000256" key="5">
    <source>
        <dbReference type="ARBA" id="ARBA00022827"/>
    </source>
</evidence>
<proteinExistence type="predicted"/>
<evidence type="ECO:0000256" key="7">
    <source>
        <dbReference type="ARBA" id="ARBA00023004"/>
    </source>
</evidence>
<dbReference type="InterPro" id="IPR017927">
    <property type="entry name" value="FAD-bd_FR_type"/>
</dbReference>
<name>A0ABW8KGE1_9GAMM</name>
<dbReference type="Pfam" id="PF00175">
    <property type="entry name" value="NAD_binding_1"/>
    <property type="match status" value="1"/>
</dbReference>
<dbReference type="InterPro" id="IPR017938">
    <property type="entry name" value="Riboflavin_synthase-like_b-brl"/>
</dbReference>
<evidence type="ECO:0000256" key="2">
    <source>
        <dbReference type="ARBA" id="ARBA00022630"/>
    </source>
</evidence>
<evidence type="ECO:0000256" key="4">
    <source>
        <dbReference type="ARBA" id="ARBA00022723"/>
    </source>
</evidence>
<evidence type="ECO:0000313" key="11">
    <source>
        <dbReference type="Proteomes" id="UP001620397"/>
    </source>
</evidence>
<keyword evidence="11" id="KW-1185">Reference proteome</keyword>
<keyword evidence="3" id="KW-0001">2Fe-2S</keyword>
<keyword evidence="2" id="KW-0285">Flavoprotein</keyword>
<sequence length="236" mass="26369">MQINVKLIRKETIASGTMAFHFSKPRGFEFRAGQFADYTLIDPPETDTEGNTRGLSLVQAPFEEDLVAATRKRDTAFKRVQKDLPIGSEIKLDAPYGDFSLHKTQSTRAVFITGGIGVTPVRSMIAQATHDKTAHEITLLHVSRTPADLPLKGVFEQLARDNSNFTYVMTFESALDGWKDEHGRVDAAMVKRHVPDLHKPIFYLSSPDGMVKAMRALLVGLEINEDNIRTEEFSGY</sequence>
<comment type="cofactor">
    <cofactor evidence="1">
        <name>FAD</name>
        <dbReference type="ChEBI" id="CHEBI:57692"/>
    </cofactor>
</comment>
<comment type="caution">
    <text evidence="10">The sequence shown here is derived from an EMBL/GenBank/DDBJ whole genome shotgun (WGS) entry which is preliminary data.</text>
</comment>
<keyword evidence="7" id="KW-0408">Iron</keyword>
<dbReference type="InterPro" id="IPR050415">
    <property type="entry name" value="MRET"/>
</dbReference>
<evidence type="ECO:0000256" key="8">
    <source>
        <dbReference type="ARBA" id="ARBA00023014"/>
    </source>
</evidence>
<evidence type="ECO:0000313" key="10">
    <source>
        <dbReference type="EMBL" id="MFK2931189.1"/>
    </source>
</evidence>
<reference evidence="10 11" key="1">
    <citation type="submission" date="2020-10" db="EMBL/GenBank/DDBJ databases">
        <title>Phylogeny of dyella-like bacteria.</title>
        <authorList>
            <person name="Fu J."/>
        </authorList>
    </citation>
    <scope>NUCLEOTIDE SEQUENCE [LARGE SCALE GENOMIC DNA]</scope>
    <source>
        <strain evidence="10 11">DKC-1</strain>
    </source>
</reference>
<dbReference type="PANTHER" id="PTHR47354">
    <property type="entry name" value="NADH OXIDOREDUCTASE HCR"/>
    <property type="match status" value="1"/>
</dbReference>
<dbReference type="EMBL" id="JADIKL010000004">
    <property type="protein sequence ID" value="MFK2931189.1"/>
    <property type="molecule type" value="Genomic_DNA"/>
</dbReference>
<dbReference type="InterPro" id="IPR039261">
    <property type="entry name" value="FNR_nucleotide-bd"/>
</dbReference>
<dbReference type="PROSITE" id="PS51384">
    <property type="entry name" value="FAD_FR"/>
    <property type="match status" value="1"/>
</dbReference>
<dbReference type="SUPFAM" id="SSF52343">
    <property type="entry name" value="Ferredoxin reductase-like, C-terminal NADP-linked domain"/>
    <property type="match status" value="1"/>
</dbReference>
<dbReference type="InterPro" id="IPR001433">
    <property type="entry name" value="OxRdtase_FAD/NAD-bd"/>
</dbReference>
<dbReference type="PRINTS" id="PR00410">
    <property type="entry name" value="PHEHYDRXLASE"/>
</dbReference>
<keyword evidence="5" id="KW-0274">FAD</keyword>
<evidence type="ECO:0000256" key="1">
    <source>
        <dbReference type="ARBA" id="ARBA00001974"/>
    </source>
</evidence>
<keyword evidence="6" id="KW-0560">Oxidoreductase</keyword>
<dbReference type="Gene3D" id="3.40.50.80">
    <property type="entry name" value="Nucleotide-binding domain of ferredoxin-NADP reductase (FNR) module"/>
    <property type="match status" value="1"/>
</dbReference>